<dbReference type="EMBL" id="FNXF01000004">
    <property type="protein sequence ID" value="SEH79563.1"/>
    <property type="molecule type" value="Genomic_DNA"/>
</dbReference>
<dbReference type="InterPro" id="IPR052373">
    <property type="entry name" value="Gamma-glu_amide_hydrolase"/>
</dbReference>
<gene>
    <name evidence="3" type="ORF">SAMN05660691_01482</name>
</gene>
<dbReference type="CDD" id="cd01908">
    <property type="entry name" value="YafJ"/>
    <property type="match status" value="1"/>
</dbReference>
<dbReference type="GO" id="GO:0016740">
    <property type="term" value="F:transferase activity"/>
    <property type="evidence" value="ECO:0007669"/>
    <property type="project" value="UniProtKB-KW"/>
</dbReference>
<proteinExistence type="predicted"/>
<keyword evidence="1 3" id="KW-0315">Glutamine amidotransferase</keyword>
<organism evidence="3 4">
    <name type="scientific">Rheinheimera pacifica</name>
    <dbReference type="NCBI Taxonomy" id="173990"/>
    <lineage>
        <taxon>Bacteria</taxon>
        <taxon>Pseudomonadati</taxon>
        <taxon>Pseudomonadota</taxon>
        <taxon>Gammaproteobacteria</taxon>
        <taxon>Chromatiales</taxon>
        <taxon>Chromatiaceae</taxon>
        <taxon>Rheinheimera</taxon>
    </lineage>
</organism>
<sequence length="277" mass="31500">MCRWIAYTGKPIYLDTLVTKPDHSLVVQSRHSQMNYTNSGQRLSTNGDGFGIGWYDKRASPGLFKDDLPAWHNTNLNNLCHQVKSHTFMAHIRATTTGDIQRSNCHPFSYKNWLFQHNGHVSHFPKLRRQLQLKIAPKLYPHLQGTTDSETFFLLALTYGLVENPKAAMQKMVAEVLQTLNQIDKKGVLNLSCAISDGHKLYTLRYSHNEAPMTQFVSTDASCLAEFDDSKPRIPSGSTIVVSEPLDNVSDKWTKIDSNTFTTIYRNNVTTERFMDD</sequence>
<name>A0A1H6L0S2_9GAMM</name>
<protein>
    <submittedName>
        <fullName evidence="3">Glutamine amidotransferase</fullName>
    </submittedName>
</protein>
<dbReference type="PROSITE" id="PS51278">
    <property type="entry name" value="GATASE_TYPE_2"/>
    <property type="match status" value="1"/>
</dbReference>
<dbReference type="PANTHER" id="PTHR43187">
    <property type="entry name" value="GLUTAMINE AMIDOTRANSFERASE DUG3-RELATED"/>
    <property type="match status" value="1"/>
</dbReference>
<evidence type="ECO:0000313" key="3">
    <source>
        <dbReference type="EMBL" id="SEH79563.1"/>
    </source>
</evidence>
<dbReference type="RefSeq" id="WP_092791847.1">
    <property type="nucleotide sequence ID" value="NZ_FNXF01000004.1"/>
</dbReference>
<dbReference type="InterPro" id="IPR017932">
    <property type="entry name" value="GATase_2_dom"/>
</dbReference>
<dbReference type="PANTHER" id="PTHR43187:SF1">
    <property type="entry name" value="GLUTAMINE AMIDOTRANSFERASE DUG3-RELATED"/>
    <property type="match status" value="1"/>
</dbReference>
<dbReference type="STRING" id="173990.SAMN05660691_01482"/>
<dbReference type="AlphaFoldDB" id="A0A1H6L0S2"/>
<dbReference type="InterPro" id="IPR029055">
    <property type="entry name" value="Ntn_hydrolases_N"/>
</dbReference>
<accession>A0A1H6L0S2</accession>
<evidence type="ECO:0000313" key="4">
    <source>
        <dbReference type="Proteomes" id="UP000199371"/>
    </source>
</evidence>
<evidence type="ECO:0000259" key="2">
    <source>
        <dbReference type="PROSITE" id="PS51278"/>
    </source>
</evidence>
<dbReference type="Pfam" id="PF13230">
    <property type="entry name" value="GATase_4"/>
    <property type="match status" value="1"/>
</dbReference>
<dbReference type="InterPro" id="IPR026869">
    <property type="entry name" value="EgtC-like"/>
</dbReference>
<keyword evidence="4" id="KW-1185">Reference proteome</keyword>
<reference evidence="4" key="1">
    <citation type="submission" date="2016-10" db="EMBL/GenBank/DDBJ databases">
        <authorList>
            <person name="Varghese N."/>
            <person name="Submissions S."/>
        </authorList>
    </citation>
    <scope>NUCLEOTIDE SEQUENCE [LARGE SCALE GENOMIC DNA]</scope>
    <source>
        <strain evidence="4">DSM 17616</strain>
    </source>
</reference>
<keyword evidence="3" id="KW-0808">Transferase</keyword>
<evidence type="ECO:0000256" key="1">
    <source>
        <dbReference type="ARBA" id="ARBA00022962"/>
    </source>
</evidence>
<dbReference type="Proteomes" id="UP000199371">
    <property type="component" value="Unassembled WGS sequence"/>
</dbReference>
<dbReference type="SUPFAM" id="SSF56235">
    <property type="entry name" value="N-terminal nucleophile aminohydrolases (Ntn hydrolases)"/>
    <property type="match status" value="1"/>
</dbReference>
<dbReference type="OrthoDB" id="9804310at2"/>
<feature type="domain" description="Glutamine amidotransferase type-2" evidence="2">
    <location>
        <begin position="2"/>
        <end position="245"/>
    </location>
</feature>
<dbReference type="Gene3D" id="3.60.20.10">
    <property type="entry name" value="Glutamine Phosphoribosylpyrophosphate, subunit 1, domain 1"/>
    <property type="match status" value="1"/>
</dbReference>